<dbReference type="KEGG" id="rsi:Runsl_4059"/>
<accession>A0A7U3ZNL5</accession>
<dbReference type="EMBL" id="CP002859">
    <property type="protein sequence ID" value="AEI50408.1"/>
    <property type="molecule type" value="Genomic_DNA"/>
</dbReference>
<sequence>MSFEIIVTSDFELELKRLRKKYPSLGSDFADFLRSLQNNPVQGSAIGKDCFKVRMAITSKHQGKSGGARILTCVKIVDGIIFLFRIYDKSEMETLPEKEIKRRVMDL</sequence>
<keyword evidence="2" id="KW-1185">Reference proteome</keyword>
<proteinExistence type="predicted"/>
<protein>
    <recommendedName>
        <fullName evidence="3">Type II toxin-antitoxin system RelE/ParE family toxin</fullName>
    </recommendedName>
</protein>
<reference evidence="2" key="1">
    <citation type="submission" date="2011-06" db="EMBL/GenBank/DDBJ databases">
        <title>The complete genome of chromosome of Runella slithyformis DSM 19594.</title>
        <authorList>
            <consortium name="US DOE Joint Genome Institute (JGI-PGF)"/>
            <person name="Lucas S."/>
            <person name="Han J."/>
            <person name="Lapidus A."/>
            <person name="Bruce D."/>
            <person name="Goodwin L."/>
            <person name="Pitluck S."/>
            <person name="Peters L."/>
            <person name="Kyrpides N."/>
            <person name="Mavromatis K."/>
            <person name="Ivanova N."/>
            <person name="Ovchinnikova G."/>
            <person name="Zhang X."/>
            <person name="Misra M."/>
            <person name="Detter J.C."/>
            <person name="Tapia R."/>
            <person name="Han C."/>
            <person name="Land M."/>
            <person name="Hauser L."/>
            <person name="Markowitz V."/>
            <person name="Cheng J.-F."/>
            <person name="Hugenholtz P."/>
            <person name="Woyke T."/>
            <person name="Wu D."/>
            <person name="Tindall B."/>
            <person name="Faehrich R."/>
            <person name="Brambilla E."/>
            <person name="Klenk H.-P."/>
            <person name="Eisen J.A."/>
        </authorList>
    </citation>
    <scope>NUCLEOTIDE SEQUENCE [LARGE SCALE GENOMIC DNA]</scope>
    <source>
        <strain evidence="2">ATCC 29530 / DSM 19594 / LMG 11500 / NCIMB 11436 / LSU 4</strain>
    </source>
</reference>
<evidence type="ECO:0008006" key="3">
    <source>
        <dbReference type="Google" id="ProtNLM"/>
    </source>
</evidence>
<name>A0A7U3ZNL5_RUNSL</name>
<organism evidence="1 2">
    <name type="scientific">Runella slithyformis (strain ATCC 29530 / DSM 19594 / LMG 11500 / NCIMB 11436 / LSU 4)</name>
    <dbReference type="NCBI Taxonomy" id="761193"/>
    <lineage>
        <taxon>Bacteria</taxon>
        <taxon>Pseudomonadati</taxon>
        <taxon>Bacteroidota</taxon>
        <taxon>Cytophagia</taxon>
        <taxon>Cytophagales</taxon>
        <taxon>Spirosomataceae</taxon>
        <taxon>Runella</taxon>
    </lineage>
</organism>
<dbReference type="AlphaFoldDB" id="A0A7U3ZNL5"/>
<evidence type="ECO:0000313" key="1">
    <source>
        <dbReference type="EMBL" id="AEI50408.1"/>
    </source>
</evidence>
<dbReference type="Proteomes" id="UP000000493">
    <property type="component" value="Chromosome"/>
</dbReference>
<reference evidence="1 2" key="2">
    <citation type="journal article" date="2012" name="Stand. Genomic Sci.">
        <title>Complete genome sequence of the aquatic bacterium Runella slithyformis type strain (LSU 4(T)).</title>
        <authorList>
            <person name="Copeland A."/>
            <person name="Zhang X."/>
            <person name="Misra M."/>
            <person name="Lapidus A."/>
            <person name="Nolan M."/>
            <person name="Lucas S."/>
            <person name="Deshpande S."/>
            <person name="Cheng J.F."/>
            <person name="Tapia R."/>
            <person name="Goodwin L.A."/>
            <person name="Pitluck S."/>
            <person name="Liolios K."/>
            <person name="Pagani I."/>
            <person name="Ivanova N."/>
            <person name="Mikhailova N."/>
            <person name="Pati A."/>
            <person name="Chen A."/>
            <person name="Palaniappan K."/>
            <person name="Land M."/>
            <person name="Hauser L."/>
            <person name="Pan C."/>
            <person name="Jeffries C.D."/>
            <person name="Detter J.C."/>
            <person name="Brambilla E.M."/>
            <person name="Rohde M."/>
            <person name="Djao O.D."/>
            <person name="Goker M."/>
            <person name="Sikorski J."/>
            <person name="Tindall B.J."/>
            <person name="Woyke T."/>
            <person name="Bristow J."/>
            <person name="Eisen J.A."/>
            <person name="Markowitz V."/>
            <person name="Hugenholtz P."/>
            <person name="Kyrpides N.C."/>
            <person name="Klenk H.P."/>
            <person name="Mavromatis K."/>
        </authorList>
    </citation>
    <scope>NUCLEOTIDE SEQUENCE [LARGE SCALE GENOMIC DNA]</scope>
    <source>
        <strain evidence="2">ATCC 29530 / DSM 19594 / LMG 11500 / NCIMB 11436 / LSU 4</strain>
    </source>
</reference>
<dbReference type="RefSeq" id="WP_013929706.1">
    <property type="nucleotide sequence ID" value="NC_015703.1"/>
</dbReference>
<evidence type="ECO:0000313" key="2">
    <source>
        <dbReference type="Proteomes" id="UP000000493"/>
    </source>
</evidence>
<gene>
    <name evidence="1" type="ordered locus">Runsl_4059</name>
</gene>